<comment type="caution">
    <text evidence="1">The sequence shown here is derived from an EMBL/GenBank/DDBJ whole genome shotgun (WGS) entry which is preliminary data.</text>
</comment>
<evidence type="ECO:0008006" key="3">
    <source>
        <dbReference type="Google" id="ProtNLM"/>
    </source>
</evidence>
<sequence length="84" mass="9817">MTSEQIGNAIQKQHRPIFEIWFKGRASVKGLFIKGKDYNELKLKNFWRIVDERRIAEYDKTGDQQLARVFFGDGFIKLAIPAND</sequence>
<reference evidence="1 2" key="1">
    <citation type="submission" date="2021-11" db="EMBL/GenBank/DDBJ databases">
        <title>Genomic of Niabella pedocola.</title>
        <authorList>
            <person name="Wu T."/>
        </authorList>
    </citation>
    <scope>NUCLEOTIDE SEQUENCE [LARGE SCALE GENOMIC DNA]</scope>
    <source>
        <strain evidence="1 2">JCM 31011</strain>
    </source>
</reference>
<protein>
    <recommendedName>
        <fullName evidence="3">Short-chain dehydrogenase</fullName>
    </recommendedName>
</protein>
<organism evidence="1 2">
    <name type="scientific">Niabella pedocola</name>
    <dbReference type="NCBI Taxonomy" id="1752077"/>
    <lineage>
        <taxon>Bacteria</taxon>
        <taxon>Pseudomonadati</taxon>
        <taxon>Bacteroidota</taxon>
        <taxon>Chitinophagia</taxon>
        <taxon>Chitinophagales</taxon>
        <taxon>Chitinophagaceae</taxon>
        <taxon>Niabella</taxon>
    </lineage>
</organism>
<name>A0ABS8PML2_9BACT</name>
<evidence type="ECO:0000313" key="1">
    <source>
        <dbReference type="EMBL" id="MCD2422095.1"/>
    </source>
</evidence>
<proteinExistence type="predicted"/>
<accession>A0ABS8PML2</accession>
<dbReference type="Proteomes" id="UP001199816">
    <property type="component" value="Unassembled WGS sequence"/>
</dbReference>
<dbReference type="RefSeq" id="WP_231002998.1">
    <property type="nucleotide sequence ID" value="NZ_JAJNEC010000004.1"/>
</dbReference>
<dbReference type="EMBL" id="JAJNEC010000004">
    <property type="protein sequence ID" value="MCD2422095.1"/>
    <property type="molecule type" value="Genomic_DNA"/>
</dbReference>
<keyword evidence="2" id="KW-1185">Reference proteome</keyword>
<evidence type="ECO:0000313" key="2">
    <source>
        <dbReference type="Proteomes" id="UP001199816"/>
    </source>
</evidence>
<gene>
    <name evidence="1" type="ORF">LQ567_04930</name>
</gene>